<evidence type="ECO:0000259" key="1">
    <source>
        <dbReference type="Pfam" id="PF16409"/>
    </source>
</evidence>
<keyword evidence="3" id="KW-1185">Reference proteome</keyword>
<gene>
    <name evidence="2" type="ORF">GGR06_001428</name>
</gene>
<name>A0A840CWD8_9BACE</name>
<feature type="domain" description="DUF5017" evidence="1">
    <location>
        <begin position="18"/>
        <end position="196"/>
    </location>
</feature>
<proteinExistence type="predicted"/>
<dbReference type="Pfam" id="PF16409">
    <property type="entry name" value="DUF5017"/>
    <property type="match status" value="1"/>
</dbReference>
<sequence length="310" mass="35252">MKRYLYLLLIVTGGLLVSCDSEKVDDVDFDVTISNNLKEIYVEDDVTFEFSGNPAYIVFYSGESGHEYAYKDRLRVDVESMRFSYTITQQYTDDIFQNKETMQIYISEDFNGDYTSEGMNKATWTKLSGTGEGELKVPLCDNKRKEEVSESADFSIYKDRKFYLGIRYKTTVPASGWPRVDVTSMNLEKVIPGGTVPMTNPSKGFGFNFVYLDSKDGNFWADDVKLLFQPKSDNEGTYDVWAVSQQIDVAAVAPDMGVPVKSLDMKSPSYTYNYTEPGEYKVTFVALNANAWNTKSVMKEMKVVVKERID</sequence>
<protein>
    <recommendedName>
        <fullName evidence="1">DUF5017 domain-containing protein</fullName>
    </recommendedName>
</protein>
<evidence type="ECO:0000313" key="3">
    <source>
        <dbReference type="Proteomes" id="UP000560658"/>
    </source>
</evidence>
<dbReference type="RefSeq" id="WP_044162019.1">
    <property type="nucleotide sequence ID" value="NZ_JACIER010000004.1"/>
</dbReference>
<organism evidence="2 3">
    <name type="scientific">Bacteroides reticulotermitis</name>
    <dbReference type="NCBI Taxonomy" id="1133319"/>
    <lineage>
        <taxon>Bacteria</taxon>
        <taxon>Pseudomonadati</taxon>
        <taxon>Bacteroidota</taxon>
        <taxon>Bacteroidia</taxon>
        <taxon>Bacteroidales</taxon>
        <taxon>Bacteroidaceae</taxon>
        <taxon>Bacteroides</taxon>
    </lineage>
</organism>
<dbReference type="InterPro" id="IPR032185">
    <property type="entry name" value="DUF5017"/>
</dbReference>
<comment type="caution">
    <text evidence="2">The sequence shown here is derived from an EMBL/GenBank/DDBJ whole genome shotgun (WGS) entry which is preliminary data.</text>
</comment>
<accession>A0A840CWD8</accession>
<dbReference type="AlphaFoldDB" id="A0A840CWD8"/>
<reference evidence="2" key="1">
    <citation type="submission" date="2020-08" db="EMBL/GenBank/DDBJ databases">
        <title>Genomic Encyclopedia of Type Strains, Phase IV (KMG-IV): sequencing the most valuable type-strain genomes for metagenomic binning, comparative biology and taxonomic classification.</title>
        <authorList>
            <person name="Goeker M."/>
        </authorList>
    </citation>
    <scope>NUCLEOTIDE SEQUENCE [LARGE SCALE GENOMIC DNA]</scope>
    <source>
        <strain evidence="2">DSM 105720</strain>
    </source>
</reference>
<dbReference type="PROSITE" id="PS51257">
    <property type="entry name" value="PROKAR_LIPOPROTEIN"/>
    <property type="match status" value="1"/>
</dbReference>
<dbReference type="Proteomes" id="UP000560658">
    <property type="component" value="Unassembled WGS sequence"/>
</dbReference>
<dbReference type="EMBL" id="JACIER010000004">
    <property type="protein sequence ID" value="MBB4043646.1"/>
    <property type="molecule type" value="Genomic_DNA"/>
</dbReference>
<evidence type="ECO:0000313" key="2">
    <source>
        <dbReference type="EMBL" id="MBB4043646.1"/>
    </source>
</evidence>